<accession>A0ABT6PZA6</accession>
<evidence type="ECO:0000313" key="2">
    <source>
        <dbReference type="Proteomes" id="UP001431634"/>
    </source>
</evidence>
<protein>
    <submittedName>
        <fullName evidence="1">Virulence factor SrfB</fullName>
    </submittedName>
</protein>
<evidence type="ECO:0000313" key="1">
    <source>
        <dbReference type="EMBL" id="MDI2090186.1"/>
    </source>
</evidence>
<keyword evidence="2" id="KW-1185">Reference proteome</keyword>
<gene>
    <name evidence="1" type="ORF">QJV27_02115</name>
</gene>
<reference evidence="1" key="1">
    <citation type="submission" date="2023-05" db="EMBL/GenBank/DDBJ databases">
        <title>Whole genome sequence of Commensalibacter sp.</title>
        <authorList>
            <person name="Charoenyingcharoen P."/>
            <person name="Yukphan P."/>
        </authorList>
    </citation>
    <scope>NUCLEOTIDE SEQUENCE</scope>
    <source>
        <strain evidence="1">TBRC 16381</strain>
    </source>
</reference>
<dbReference type="EMBL" id="JASBAO010000001">
    <property type="protein sequence ID" value="MDI2090186.1"/>
    <property type="molecule type" value="Genomic_DNA"/>
</dbReference>
<organism evidence="1 2">
    <name type="scientific">Commensalibacter oyaizuii</name>
    <dbReference type="NCBI Taxonomy" id="3043873"/>
    <lineage>
        <taxon>Bacteria</taxon>
        <taxon>Pseudomonadati</taxon>
        <taxon>Pseudomonadota</taxon>
        <taxon>Alphaproteobacteria</taxon>
        <taxon>Acetobacterales</taxon>
        <taxon>Acetobacteraceae</taxon>
    </lineage>
</organism>
<dbReference type="Proteomes" id="UP001431634">
    <property type="component" value="Unassembled WGS sequence"/>
</dbReference>
<dbReference type="Pfam" id="PF07520">
    <property type="entry name" value="SrfB"/>
    <property type="match status" value="1"/>
</dbReference>
<dbReference type="RefSeq" id="WP_281447337.1">
    <property type="nucleotide sequence ID" value="NZ_JASBAO010000001.1"/>
</dbReference>
<dbReference type="SUPFAM" id="SSF53067">
    <property type="entry name" value="Actin-like ATPase domain"/>
    <property type="match status" value="1"/>
</dbReference>
<dbReference type="InterPro" id="IPR009216">
    <property type="entry name" value="Virulence_factor_SrfB"/>
</dbReference>
<name>A0ABT6PZA6_9PROT</name>
<sequence>MTRTITLIPDSGLQFWPVNFSVEEIKSVRCWFWEERNGEYEDGSPRYILHRLIEDTETGVIKDPETGQVPPEDQIYDISWRSVAQSLMDQWLPMPFFASVSSEQNGNDFFRNGPGNWVRGRFIQNEDGKIHLDLVIDTTLETTVEKGVYNAPTLEDSQRQDHFRFVTSLKDIAWFLNEGWVGDWLLKIHQDNQKKIQSKNLTDHQYFCWHYAVYQTLLHILSLTQQMPVLHLLDGEQNKNLQNAVEVDLVLDLGNSRSCGILIEDHPGQDLNFSSSYPLILRDLSRPHLEYDEPFPSCIEFAKANFGSDLLSRRSGRAKAFFWPSPVRVGFEAAHLAGTRIGNEGLTGLSSPKRYVWDSRLSLQSWRYNSRSISDGGRIIDPPVTGAFMALISPEGRVLSDEERASGANIATQPNFSRSALFTFMFVEILMQARLQMNSPQNREQRQDKTLMRKLRSIVLTIPPGMPVAEQKVLQTRTKAAIDLCWKMLGLPFNTRPKLQCRLDEATATQIVWLYNEITERLGGNVDEFMRLHGRMRDNTTGDNISQSPSIRVASLDIGGGTTDLMISSYSVPVGETICPKQEFRESFKVAGDDILEHLITHVILPLLEDALKKAGVVDTQALLSRAIGQDWGGQSEQERHLRRLFVNTILEPIAIAILAKYESITDRNTEGLPSFYVRDILGEDKENIQRSALYIHRQAEQAGAKEFNIADVQISVKIQHIEAAISHVMGEVISNLCEAIWAYDCDVLLVSGRPSRFRRIVDMITAAMPVPPHRIVGMYHYRVGAYYAFRDARNRINDPKTTVVVGASLCLQAEGKLQNFVLRTRDLKMYSTARFIGRLEKNGQLRDKNVWMSNVDLESDVVENAGFTITDFENTTRIGFRQLGIERWPTSPLYTLEFGNFPGANRVALPLTVKIARQNIDLDKEQEKNDYSDREQFKIAEVTDHNGEQYPVRILSLRLQTMQNADGYWRDTGRFTLA</sequence>
<dbReference type="InterPro" id="IPR043129">
    <property type="entry name" value="ATPase_NBD"/>
</dbReference>
<comment type="caution">
    <text evidence="1">The sequence shown here is derived from an EMBL/GenBank/DDBJ whole genome shotgun (WGS) entry which is preliminary data.</text>
</comment>
<proteinExistence type="predicted"/>